<dbReference type="KEGG" id="saqt:GJV85_02340"/>
<feature type="chain" id="PRO_5037629772" description="Lipoprotein" evidence="1">
    <location>
        <begin position="19"/>
        <end position="50"/>
    </location>
</feature>
<dbReference type="EMBL" id="CP046072">
    <property type="protein sequence ID" value="QSZ40999.1"/>
    <property type="molecule type" value="Genomic_DNA"/>
</dbReference>
<reference evidence="2" key="1">
    <citation type="submission" date="2019-11" db="EMBL/GenBank/DDBJ databases">
        <authorList>
            <person name="Kojima H."/>
        </authorList>
    </citation>
    <scope>NUCLEOTIDE SEQUENCE</scope>
    <source>
        <strain evidence="2">H1576</strain>
    </source>
</reference>
<reference evidence="2" key="2">
    <citation type="submission" date="2021-04" db="EMBL/GenBank/DDBJ databases">
        <title>Isolation and characterization of a novel species of the genus Sulfurimonas.</title>
        <authorList>
            <person name="Fukui M."/>
        </authorList>
    </citation>
    <scope>NUCLEOTIDE SEQUENCE</scope>
    <source>
        <strain evidence="2">H1576</strain>
    </source>
</reference>
<protein>
    <recommendedName>
        <fullName evidence="4">Lipoprotein</fullName>
    </recommendedName>
</protein>
<evidence type="ECO:0000313" key="3">
    <source>
        <dbReference type="Proteomes" id="UP000671852"/>
    </source>
</evidence>
<evidence type="ECO:0000256" key="1">
    <source>
        <dbReference type="SAM" id="SignalP"/>
    </source>
</evidence>
<keyword evidence="1" id="KW-0732">Signal</keyword>
<accession>A0A975AYM8</accession>
<evidence type="ECO:0008006" key="4">
    <source>
        <dbReference type="Google" id="ProtNLM"/>
    </source>
</evidence>
<evidence type="ECO:0000313" key="2">
    <source>
        <dbReference type="EMBL" id="QSZ40999.1"/>
    </source>
</evidence>
<dbReference type="RefSeq" id="WP_207562272.1">
    <property type="nucleotide sequence ID" value="NZ_CP046072.1"/>
</dbReference>
<gene>
    <name evidence="2" type="ORF">GJV85_02340</name>
</gene>
<feature type="signal peptide" evidence="1">
    <location>
        <begin position="1"/>
        <end position="18"/>
    </location>
</feature>
<name>A0A975AYM8_9BACT</name>
<keyword evidence="3" id="KW-1185">Reference proteome</keyword>
<organism evidence="2 3">
    <name type="scientific">Sulfurimonas aquatica</name>
    <dbReference type="NCBI Taxonomy" id="2672570"/>
    <lineage>
        <taxon>Bacteria</taxon>
        <taxon>Pseudomonadati</taxon>
        <taxon>Campylobacterota</taxon>
        <taxon>Epsilonproteobacteria</taxon>
        <taxon>Campylobacterales</taxon>
        <taxon>Sulfurimonadaceae</taxon>
        <taxon>Sulfurimonas</taxon>
    </lineage>
</organism>
<dbReference type="AlphaFoldDB" id="A0A975AYM8"/>
<dbReference type="PROSITE" id="PS51257">
    <property type="entry name" value="PROKAR_LIPOPROTEIN"/>
    <property type="match status" value="1"/>
</dbReference>
<proteinExistence type="predicted"/>
<dbReference type="Proteomes" id="UP000671852">
    <property type="component" value="Chromosome"/>
</dbReference>
<sequence>MKKFLLFLILIVAFGMSACSSKLMKNSHGSYERANDASKESIKTLDKDTK</sequence>